<dbReference type="RefSeq" id="XP_065955869.1">
    <property type="nucleotide sequence ID" value="XM_066100469.1"/>
</dbReference>
<evidence type="ECO:0000256" key="6">
    <source>
        <dbReference type="SAM" id="Phobius"/>
    </source>
</evidence>
<evidence type="ECO:0000256" key="2">
    <source>
        <dbReference type="ARBA" id="ARBA00022692"/>
    </source>
</evidence>
<feature type="transmembrane region" description="Helical" evidence="6">
    <location>
        <begin position="203"/>
        <end position="224"/>
    </location>
</feature>
<evidence type="ECO:0000313" key="9">
    <source>
        <dbReference type="Proteomes" id="UP000595662"/>
    </source>
</evidence>
<evidence type="ECO:0000256" key="1">
    <source>
        <dbReference type="ARBA" id="ARBA00004141"/>
    </source>
</evidence>
<protein>
    <submittedName>
        <fullName evidence="8">Integral membrane protein</fullName>
    </submittedName>
</protein>
<feature type="transmembrane region" description="Helical" evidence="6">
    <location>
        <begin position="64"/>
        <end position="89"/>
    </location>
</feature>
<dbReference type="GeneID" id="26236426"/>
<dbReference type="PANTHER" id="PTHR33048:SF47">
    <property type="entry name" value="INTEGRAL MEMBRANE PROTEIN-RELATED"/>
    <property type="match status" value="1"/>
</dbReference>
<dbReference type="Pfam" id="PF20684">
    <property type="entry name" value="Fung_rhodopsin"/>
    <property type="match status" value="1"/>
</dbReference>
<dbReference type="GO" id="GO:0016020">
    <property type="term" value="C:membrane"/>
    <property type="evidence" value="ECO:0007669"/>
    <property type="project" value="UniProtKB-SubCell"/>
</dbReference>
<feature type="transmembrane region" description="Helical" evidence="6">
    <location>
        <begin position="148"/>
        <end position="170"/>
    </location>
</feature>
<dbReference type="EMBL" id="CP060774">
    <property type="protein sequence ID" value="QQK40507.1"/>
    <property type="molecule type" value="Genomic_DNA"/>
</dbReference>
<feature type="transmembrane region" description="Helical" evidence="6">
    <location>
        <begin position="278"/>
        <end position="296"/>
    </location>
</feature>
<dbReference type="InterPro" id="IPR052337">
    <property type="entry name" value="SAT4-like"/>
</dbReference>
<keyword evidence="2 6" id="KW-0812">Transmembrane</keyword>
<evidence type="ECO:0000313" key="8">
    <source>
        <dbReference type="EMBL" id="QQK40507.1"/>
    </source>
</evidence>
<dbReference type="AlphaFoldDB" id="A0A7T7BI17"/>
<organism evidence="8 9">
    <name type="scientific">Penicillium digitatum</name>
    <name type="common">Green mold</name>
    <dbReference type="NCBI Taxonomy" id="36651"/>
    <lineage>
        <taxon>Eukaryota</taxon>
        <taxon>Fungi</taxon>
        <taxon>Dikarya</taxon>
        <taxon>Ascomycota</taxon>
        <taxon>Pezizomycotina</taxon>
        <taxon>Eurotiomycetes</taxon>
        <taxon>Eurotiomycetidae</taxon>
        <taxon>Eurotiales</taxon>
        <taxon>Aspergillaceae</taxon>
        <taxon>Penicillium</taxon>
    </lineage>
</organism>
<gene>
    <name evidence="8" type="ORF">Pdw03_3361</name>
</gene>
<feature type="transmembrane region" description="Helical" evidence="6">
    <location>
        <begin position="30"/>
        <end position="52"/>
    </location>
</feature>
<name>A0A7T7BI17_PENDI</name>
<evidence type="ECO:0000256" key="4">
    <source>
        <dbReference type="ARBA" id="ARBA00023136"/>
    </source>
</evidence>
<accession>A0A7T7BI17</accession>
<feature type="transmembrane region" description="Helical" evidence="6">
    <location>
        <begin position="236"/>
        <end position="258"/>
    </location>
</feature>
<keyword evidence="3 6" id="KW-1133">Transmembrane helix</keyword>
<feature type="transmembrane region" description="Helical" evidence="6">
    <location>
        <begin position="109"/>
        <end position="136"/>
    </location>
</feature>
<sequence>MSKTMTSSSAFLYSLTASEKAEWSQSLKAVVLGLSITMLVLGNLGVVLRIWAQWRIEKRPMAEDYWLVVAVLFASVVSVATIVAVHYGLGYHLFRVEASDASGQALKKIFMCVWLTATFNGPSMLATKIALLLWYRRLFIVQQMWLKIFWWVNVVYIVLWAIGSTISYMFSCVPINYYWERFNPQSTMHGICRNTTNADGLPLILDLVSDVVILVLPITTIATLQMPLARKAALMIVFSVGLLAVVSAVARVIVLYLATDLHSDFTYAAAPFELLDVIQLNIAIICATAVPIFSRIRKAVRDSHTKNQSTTGLSSCSHSSRPSLRWARARLGESSSSTELVQVGQSSANCTSDIKSQGSMEMKGIVVKMDVEIR</sequence>
<evidence type="ECO:0000256" key="5">
    <source>
        <dbReference type="ARBA" id="ARBA00038359"/>
    </source>
</evidence>
<reference evidence="8 9" key="1">
    <citation type="submission" date="2020-08" db="EMBL/GenBank/DDBJ databases">
        <title>The completed genome sequence of the pathogenic ascomycete fungus Penicillium digitatum.</title>
        <authorList>
            <person name="Wang M."/>
        </authorList>
    </citation>
    <scope>NUCLEOTIDE SEQUENCE [LARGE SCALE GENOMIC DNA]</scope>
    <source>
        <strain evidence="8 9">PdW03</strain>
    </source>
</reference>
<dbReference type="InterPro" id="IPR049326">
    <property type="entry name" value="Rhodopsin_dom_fungi"/>
</dbReference>
<dbReference type="Proteomes" id="UP000595662">
    <property type="component" value="Chromosome 1"/>
</dbReference>
<comment type="subcellular location">
    <subcellularLocation>
        <location evidence="1">Membrane</location>
        <topology evidence="1">Multi-pass membrane protein</topology>
    </subcellularLocation>
</comment>
<evidence type="ECO:0000259" key="7">
    <source>
        <dbReference type="Pfam" id="PF20684"/>
    </source>
</evidence>
<evidence type="ECO:0000256" key="3">
    <source>
        <dbReference type="ARBA" id="ARBA00022989"/>
    </source>
</evidence>
<feature type="domain" description="Rhodopsin" evidence="7">
    <location>
        <begin position="48"/>
        <end position="290"/>
    </location>
</feature>
<dbReference type="VEuPathDB" id="FungiDB:PDIP_81100"/>
<proteinExistence type="inferred from homology"/>
<comment type="similarity">
    <text evidence="5">Belongs to the SAT4 family.</text>
</comment>
<keyword evidence="4 6" id="KW-0472">Membrane</keyword>
<dbReference type="PANTHER" id="PTHR33048">
    <property type="entry name" value="PTH11-LIKE INTEGRAL MEMBRANE PROTEIN (AFU_ORTHOLOGUE AFUA_5G11245)"/>
    <property type="match status" value="1"/>
</dbReference>